<comment type="caution">
    <text evidence="4">The sequence shown here is derived from an EMBL/GenBank/DDBJ whole genome shotgun (WGS) entry which is preliminary data.</text>
</comment>
<dbReference type="GeneID" id="95571317"/>
<dbReference type="SUPFAM" id="SSF53187">
    <property type="entry name" value="Zn-dependent exopeptidases"/>
    <property type="match status" value="1"/>
</dbReference>
<evidence type="ECO:0000313" key="5">
    <source>
        <dbReference type="Proteomes" id="UP000006228"/>
    </source>
</evidence>
<proteinExistence type="predicted"/>
<evidence type="ECO:0000259" key="3">
    <source>
        <dbReference type="Pfam" id="PF07687"/>
    </source>
</evidence>
<dbReference type="Pfam" id="PF07687">
    <property type="entry name" value="M20_dimer"/>
    <property type="match status" value="1"/>
</dbReference>
<dbReference type="RefSeq" id="WP_008081129.1">
    <property type="nucleotide sequence ID" value="NZ_AEVT01000117.1"/>
</dbReference>
<dbReference type="SUPFAM" id="SSF55031">
    <property type="entry name" value="Bacterial exopeptidase dimerisation domain"/>
    <property type="match status" value="1"/>
</dbReference>
<sequence>MLNQDQLTQLRKNLHKHPELSHQERQTAQRIRTLFSDFNSDEVHENLGGYGLAFVFNGSQPGPTTLIRSELDALPIQEINDFAHRSITDGVSHKCGHDGHMAIVSALGAVLSQRKPVKGRVILCFQPAEETGAGAVDMVNDSRFAPLIPDYAFALHNYPGLQRGKVAVKPGTFNCASRGIVIQLKGKTSHAAHPEDGLSPALAMCKVIESLSQLPQAVKAQGIKDRCWVTVVHAKLGEVAFGTAPGEAVVMATLRSETNQGMQTLVDLAEHWANTHTQQAGLQVAIHYDDVFQASVNSEEGFQRVVTACRNTDTHYQVMADPMRWSEDFGQFTAVAKQGAMFALGAGELSPQLHNPDYDFDDSLIPVGKALFLDLIKQINELT</sequence>
<evidence type="ECO:0000313" key="4">
    <source>
        <dbReference type="EMBL" id="EGA68076.1"/>
    </source>
</evidence>
<keyword evidence="2" id="KW-0464">Manganese</keyword>
<feature type="domain" description="Peptidase M20 dimerisation" evidence="3">
    <location>
        <begin position="179"/>
        <end position="277"/>
    </location>
</feature>
<dbReference type="InterPro" id="IPR036264">
    <property type="entry name" value="Bact_exopeptidase_dim_dom"/>
</dbReference>
<dbReference type="InterPro" id="IPR011650">
    <property type="entry name" value="Peptidase_M20_dimer"/>
</dbReference>
<accession>E8MCQ0</accession>
<reference evidence="4 5" key="1">
    <citation type="journal article" date="2012" name="Int. J. Syst. Evol. Microbiol.">
        <title>Vibrio caribbeanicus sp. nov., isolated from the marine sponge Scleritoderma cyanea.</title>
        <authorList>
            <person name="Hoffmann M."/>
            <person name="Monday S.R."/>
            <person name="Allard M.W."/>
            <person name="Strain E.A."/>
            <person name="Whittaker P."/>
            <person name="Naum M."/>
            <person name="McCarthy P.J."/>
            <person name="Lopez J.V."/>
            <person name="Fischer M."/>
            <person name="Brown E.W."/>
        </authorList>
    </citation>
    <scope>NUCLEOTIDE SEQUENCE [LARGE SCALE GENOMIC DNA]</scope>
    <source>
        <strain evidence="5">DSMZ 21326</strain>
    </source>
</reference>
<organism evidence="4 5">
    <name type="scientific">Vibrio sinaloensis DSM 21326</name>
    <dbReference type="NCBI Taxonomy" id="945550"/>
    <lineage>
        <taxon>Bacteria</taxon>
        <taxon>Pseudomonadati</taxon>
        <taxon>Pseudomonadota</taxon>
        <taxon>Gammaproteobacteria</taxon>
        <taxon>Vibrionales</taxon>
        <taxon>Vibrionaceae</taxon>
        <taxon>Vibrio</taxon>
        <taxon>Vibrio oreintalis group</taxon>
    </lineage>
</organism>
<protein>
    <submittedName>
        <fullName evidence="4">Peptidase M20D, amidohydrolase</fullName>
    </submittedName>
</protein>
<dbReference type="Proteomes" id="UP000006228">
    <property type="component" value="Unassembled WGS sequence"/>
</dbReference>
<dbReference type="InterPro" id="IPR002933">
    <property type="entry name" value="Peptidase_M20"/>
</dbReference>
<dbReference type="OrthoDB" id="9777385at2"/>
<feature type="binding site" evidence="2">
    <location>
        <position position="95"/>
    </location>
    <ligand>
        <name>Mn(2+)</name>
        <dbReference type="ChEBI" id="CHEBI:29035"/>
        <label>2</label>
    </ligand>
</feature>
<dbReference type="EMBL" id="AEVT01000117">
    <property type="protein sequence ID" value="EGA68076.1"/>
    <property type="molecule type" value="Genomic_DNA"/>
</dbReference>
<gene>
    <name evidence="4" type="ORF">VISI1226_15086</name>
</gene>
<dbReference type="Gene3D" id="3.40.630.10">
    <property type="entry name" value="Zn peptidases"/>
    <property type="match status" value="1"/>
</dbReference>
<dbReference type="PIRSF" id="PIRSF005962">
    <property type="entry name" value="Pept_M20D_amidohydro"/>
    <property type="match status" value="1"/>
</dbReference>
<keyword evidence="1 4" id="KW-0378">Hydrolase</keyword>
<evidence type="ECO:0000256" key="1">
    <source>
        <dbReference type="ARBA" id="ARBA00022801"/>
    </source>
</evidence>
<feature type="binding site" evidence="2">
    <location>
        <position position="354"/>
    </location>
    <ligand>
        <name>Mn(2+)</name>
        <dbReference type="ChEBI" id="CHEBI:29035"/>
        <label>2</label>
    </ligand>
</feature>
<evidence type="ECO:0000256" key="2">
    <source>
        <dbReference type="PIRSR" id="PIRSR005962-1"/>
    </source>
</evidence>
<dbReference type="AlphaFoldDB" id="E8MCQ0"/>
<feature type="binding site" evidence="2">
    <location>
        <position position="130"/>
    </location>
    <ligand>
        <name>Mn(2+)</name>
        <dbReference type="ChEBI" id="CHEBI:29035"/>
        <label>2</label>
    </ligand>
</feature>
<feature type="binding site" evidence="2">
    <location>
        <position position="156"/>
    </location>
    <ligand>
        <name>Mn(2+)</name>
        <dbReference type="ChEBI" id="CHEBI:29035"/>
        <label>2</label>
    </ligand>
</feature>
<dbReference type="GO" id="GO:0046872">
    <property type="term" value="F:metal ion binding"/>
    <property type="evidence" value="ECO:0007669"/>
    <property type="project" value="UniProtKB-KW"/>
</dbReference>
<dbReference type="Pfam" id="PF01546">
    <property type="entry name" value="Peptidase_M20"/>
    <property type="match status" value="1"/>
</dbReference>
<dbReference type="Gene3D" id="3.30.70.360">
    <property type="match status" value="1"/>
</dbReference>
<dbReference type="eggNOG" id="COG1473">
    <property type="taxonomic scope" value="Bacteria"/>
</dbReference>
<dbReference type="InterPro" id="IPR017439">
    <property type="entry name" value="Amidohydrolase"/>
</dbReference>
<dbReference type="PANTHER" id="PTHR11014:SF169">
    <property type="entry name" value="CLAN MH, FAMILY M20, PEPTIDASE T-LIKE METALLOPEPTIDASE"/>
    <property type="match status" value="1"/>
</dbReference>
<dbReference type="PANTHER" id="PTHR11014">
    <property type="entry name" value="PEPTIDASE M20 FAMILY MEMBER"/>
    <property type="match status" value="1"/>
</dbReference>
<comment type="cofactor">
    <cofactor evidence="2">
        <name>Mn(2+)</name>
        <dbReference type="ChEBI" id="CHEBI:29035"/>
    </cofactor>
    <text evidence="2">The Mn(2+) ion enhances activity.</text>
</comment>
<keyword evidence="2" id="KW-0479">Metal-binding</keyword>
<feature type="binding site" evidence="2">
    <location>
        <position position="97"/>
    </location>
    <ligand>
        <name>Mn(2+)</name>
        <dbReference type="ChEBI" id="CHEBI:29035"/>
        <label>2</label>
    </ligand>
</feature>
<name>E8MCQ0_PHOS4</name>
<dbReference type="NCBIfam" id="TIGR01891">
    <property type="entry name" value="amidohydrolases"/>
    <property type="match status" value="1"/>
</dbReference>
<dbReference type="GO" id="GO:0016787">
    <property type="term" value="F:hydrolase activity"/>
    <property type="evidence" value="ECO:0007669"/>
    <property type="project" value="UniProtKB-KW"/>
</dbReference>